<feature type="compositionally biased region" description="Pro residues" evidence="1">
    <location>
        <begin position="406"/>
        <end position="422"/>
    </location>
</feature>
<organism evidence="3 4">
    <name type="scientific">Tersicoccus phoenicis</name>
    <dbReference type="NCBI Taxonomy" id="554083"/>
    <lineage>
        <taxon>Bacteria</taxon>
        <taxon>Bacillati</taxon>
        <taxon>Actinomycetota</taxon>
        <taxon>Actinomycetes</taxon>
        <taxon>Micrococcales</taxon>
        <taxon>Micrococcaceae</taxon>
        <taxon>Tersicoccus</taxon>
    </lineage>
</organism>
<dbReference type="Pfam" id="PF02720">
    <property type="entry name" value="DUF222"/>
    <property type="match status" value="1"/>
</dbReference>
<sequence>MLEPPAAPAPGSATDVDPAAALAHLLSVVDGPCAESMGLAEGVGGLVEVRRIEAWLTWAKHRLAGSTMRAAERQQERWVDSHPTTGDDLADGERGEGLARAERLALAERAGVAEIACALRVGETAAQGLVLRAELFGGHLAATDAALRAGHVTGAAAVEIAAGVAGYVGELPTATDEAMVDALTRAVQGTELDLLGEATRGMTTGEIRNRARLLREQCHPVPFPERFAAARAGRYVRVRADQDGMAQLSALLPTAVARRIDGRLSTIARQLQQAEREESIAGETRAEAIGQYPPTIGQLRADVLADLLGGLTGRRSVVPVLPGESPTGDVLDSDGHLTQLMDDGRAPQLVVTVPAVTLLGAEDPAWLGRLGPIAAADARYLASLATSLSMVITARGTGEATGPPVAAGPPGPEPPAAGPPPAEGSSMWTTPVVVPVAVTNGQQYRVPAALRRALAVRDGTCRFPGCRRLADRCDVDHVPAWADGGASEVVNLAQLCRRHHVLKHHTGWSVQVEPLDPLRAPARSDGSIVTGCGFGDSVDPRRDSVDRTGDPVDRLGDPVDLLRDPADPGRVGEADLPGPERARWFEMLESHTVAARLRWTSPAGRQYVTDPERPPF</sequence>
<feature type="region of interest" description="Disordered" evidence="1">
    <location>
        <begin position="71"/>
        <end position="94"/>
    </location>
</feature>
<feature type="region of interest" description="Disordered" evidence="1">
    <location>
        <begin position="399"/>
        <end position="425"/>
    </location>
</feature>
<feature type="compositionally biased region" description="Basic and acidic residues" evidence="1">
    <location>
        <begin position="71"/>
        <end position="80"/>
    </location>
</feature>
<feature type="domain" description="HNH nuclease" evidence="2">
    <location>
        <begin position="449"/>
        <end position="501"/>
    </location>
</feature>
<dbReference type="InterPro" id="IPR003870">
    <property type="entry name" value="DUF222"/>
</dbReference>
<keyword evidence="4" id="KW-1185">Reference proteome</keyword>
<dbReference type="InterPro" id="IPR003615">
    <property type="entry name" value="HNH_nuc"/>
</dbReference>
<dbReference type="SMART" id="SM00507">
    <property type="entry name" value="HNHc"/>
    <property type="match status" value="1"/>
</dbReference>
<name>A0A1R1L989_9MICC</name>
<dbReference type="EMBL" id="MRDE01000064">
    <property type="protein sequence ID" value="OMH24100.1"/>
    <property type="molecule type" value="Genomic_DNA"/>
</dbReference>
<evidence type="ECO:0000313" key="3">
    <source>
        <dbReference type="EMBL" id="OMH24100.1"/>
    </source>
</evidence>
<comment type="caution">
    <text evidence="3">The sequence shown here is derived from an EMBL/GenBank/DDBJ whole genome shotgun (WGS) entry which is preliminary data.</text>
</comment>
<evidence type="ECO:0000313" key="4">
    <source>
        <dbReference type="Proteomes" id="UP000187085"/>
    </source>
</evidence>
<reference evidence="3 4" key="1">
    <citation type="submission" date="2016-12" db="EMBL/GenBank/DDBJ databases">
        <title>Draft genome of Tersicoccus phoenicis 1P05MA.</title>
        <authorList>
            <person name="Nakajima Y."/>
            <person name="Yoshizawa S."/>
            <person name="Nakamura K."/>
            <person name="Ogura Y."/>
            <person name="Hayashi T."/>
            <person name="Kogure K."/>
        </authorList>
    </citation>
    <scope>NUCLEOTIDE SEQUENCE [LARGE SCALE GENOMIC DNA]</scope>
    <source>
        <strain evidence="3 4">1p05MA</strain>
    </source>
</reference>
<evidence type="ECO:0000256" key="1">
    <source>
        <dbReference type="SAM" id="MobiDB-lite"/>
    </source>
</evidence>
<dbReference type="Gene3D" id="1.10.30.50">
    <property type="match status" value="1"/>
</dbReference>
<protein>
    <recommendedName>
        <fullName evidence="2">HNH nuclease domain-containing protein</fullName>
    </recommendedName>
</protein>
<dbReference type="CDD" id="cd00085">
    <property type="entry name" value="HNHc"/>
    <property type="match status" value="1"/>
</dbReference>
<feature type="region of interest" description="Disordered" evidence="1">
    <location>
        <begin position="539"/>
        <end position="577"/>
    </location>
</feature>
<dbReference type="Proteomes" id="UP000187085">
    <property type="component" value="Unassembled WGS sequence"/>
</dbReference>
<dbReference type="AlphaFoldDB" id="A0A1R1L989"/>
<evidence type="ECO:0000259" key="2">
    <source>
        <dbReference type="SMART" id="SM00507"/>
    </source>
</evidence>
<dbReference type="STRING" id="554083.BKD30_09305"/>
<gene>
    <name evidence="3" type="ORF">BKD30_09305</name>
</gene>
<proteinExistence type="predicted"/>
<accession>A0A1R1L989</accession>